<dbReference type="InterPro" id="IPR052912">
    <property type="entry name" value="UPF0111_domain"/>
</dbReference>
<reference evidence="2" key="1">
    <citation type="journal article" date="2021" name="PeerJ">
        <title>Extensive microbial diversity within the chicken gut microbiome revealed by metagenomics and culture.</title>
        <authorList>
            <person name="Gilroy R."/>
            <person name="Ravi A."/>
            <person name="Getino M."/>
            <person name="Pursley I."/>
            <person name="Horton D.L."/>
            <person name="Alikhan N.F."/>
            <person name="Baker D."/>
            <person name="Gharbi K."/>
            <person name="Hall N."/>
            <person name="Watson M."/>
            <person name="Adriaenssens E.M."/>
            <person name="Foster-Nyarko E."/>
            <person name="Jarju S."/>
            <person name="Secka A."/>
            <person name="Antonio M."/>
            <person name="Oren A."/>
            <person name="Chaudhuri R.R."/>
            <person name="La Ragione R."/>
            <person name="Hildebrand F."/>
            <person name="Pallen M.J."/>
        </authorList>
    </citation>
    <scope>NUCLEOTIDE SEQUENCE</scope>
    <source>
        <strain evidence="2">CHK185-1770</strain>
    </source>
</reference>
<accession>A0A9D2SE02</accession>
<dbReference type="EMBL" id="DWXG01000009">
    <property type="protein sequence ID" value="HJB97185.1"/>
    <property type="molecule type" value="Genomic_DNA"/>
</dbReference>
<evidence type="ECO:0000313" key="2">
    <source>
        <dbReference type="EMBL" id="HJB97185.1"/>
    </source>
</evidence>
<dbReference type="PANTHER" id="PTHR37298:SF1">
    <property type="entry name" value="UPF0111 PROTEIN YKAA"/>
    <property type="match status" value="1"/>
</dbReference>
<comment type="caution">
    <text evidence="2">The sequence shown here is derived from an EMBL/GenBank/DDBJ whole genome shotgun (WGS) entry which is preliminary data.</text>
</comment>
<dbReference type="InterPro" id="IPR018445">
    <property type="entry name" value="Put_Phosphate_transp_reg"/>
</dbReference>
<protein>
    <submittedName>
        <fullName evidence="2">DUF47 family protein</fullName>
    </submittedName>
</protein>
<dbReference type="AlphaFoldDB" id="A0A9D2SE02"/>
<dbReference type="InterPro" id="IPR038078">
    <property type="entry name" value="PhoU-like_sf"/>
</dbReference>
<evidence type="ECO:0000313" key="3">
    <source>
        <dbReference type="Proteomes" id="UP000826793"/>
    </source>
</evidence>
<reference evidence="2" key="2">
    <citation type="submission" date="2021-04" db="EMBL/GenBank/DDBJ databases">
        <authorList>
            <person name="Gilroy R."/>
        </authorList>
    </citation>
    <scope>NUCLEOTIDE SEQUENCE</scope>
    <source>
        <strain evidence="2">CHK185-1770</strain>
    </source>
</reference>
<proteinExistence type="inferred from homology"/>
<dbReference type="Proteomes" id="UP000826793">
    <property type="component" value="Unassembled WGS sequence"/>
</dbReference>
<dbReference type="SUPFAM" id="SSF109755">
    <property type="entry name" value="PhoU-like"/>
    <property type="match status" value="1"/>
</dbReference>
<dbReference type="Pfam" id="PF01865">
    <property type="entry name" value="PhoU_div"/>
    <property type="match status" value="1"/>
</dbReference>
<dbReference type="PANTHER" id="PTHR37298">
    <property type="entry name" value="UPF0111 PROTEIN YKAA"/>
    <property type="match status" value="1"/>
</dbReference>
<name>A0A9D2SE02_9FIRM</name>
<sequence>MAKKQDSFYYENFSACAGYACQAAHYLEDALKNFDPERLHSMLDKLHEVEHAADEKKHELSHVLARAFITPIEREDIILLSQSIDEVTDKIEDVMLRLYCNNIRTIRPDAIELGAVLIRCCEEMGKLLEEFPDFRRSKKLQEYIIHINTMEEQADKLFIESMRQLHTTCSDPLLVISWREIYLYLEKCADACEHVADAVESVIMKNT</sequence>
<gene>
    <name evidence="2" type="ORF">H9710_01260</name>
</gene>
<organism evidence="2 3">
    <name type="scientific">Candidatus Acutalibacter pullicola</name>
    <dbReference type="NCBI Taxonomy" id="2838417"/>
    <lineage>
        <taxon>Bacteria</taxon>
        <taxon>Bacillati</taxon>
        <taxon>Bacillota</taxon>
        <taxon>Clostridia</taxon>
        <taxon>Eubacteriales</taxon>
        <taxon>Acutalibacteraceae</taxon>
        <taxon>Acutalibacter</taxon>
    </lineage>
</organism>
<dbReference type="Gene3D" id="1.20.58.220">
    <property type="entry name" value="Phosphate transport system protein phou homolog 2, domain 2"/>
    <property type="match status" value="1"/>
</dbReference>
<comment type="similarity">
    <text evidence="1">Belongs to the UPF0111 family.</text>
</comment>
<evidence type="ECO:0000256" key="1">
    <source>
        <dbReference type="ARBA" id="ARBA00008591"/>
    </source>
</evidence>